<evidence type="ECO:0000313" key="1">
    <source>
        <dbReference type="EMBL" id="KAF0522125.1"/>
    </source>
</evidence>
<dbReference type="PANTHER" id="PTHR24114:SF2">
    <property type="entry name" value="F-BOX DOMAIN-CONTAINING PROTEIN-RELATED"/>
    <property type="match status" value="1"/>
</dbReference>
<sequence>MPTLPIECHLEIVKYLKKDHKTLFSYLLASRELCRVTVPILWSEPNLANPKLVQTIILGLSNKSKKIIKEIVPKIKKRLLFRYTQYITIITGGLTVGISKLIQSEEKFIDYYDILYVLVKLIIRSSKDIKILEIDGYERLLNKEFRALLIYAIKHKKALVSLRLLNIFIDVPKEQKLLNALSKNTRLRSLYLLNNRLGKKAGETIAQILLKNKKLTSLNISTNSVELEIQGVEALAHALSENKTLLSLTLSNDSLTSEGGTILANALYNNETLTSLDLGGKYPNASEYTYFNKIRMEGATELANVLRENKALTSLNLSGNRISLGLAPLLDALTTNRNLTSLNLTDALCINHKLTWVNISYNHFGRNGSFFVETLIKNNTLTHLDLSQNFNSKIKEALTEACKNKVDNTMTLLL</sequence>
<dbReference type="SUPFAM" id="SSF52047">
    <property type="entry name" value="RNI-like"/>
    <property type="match status" value="1"/>
</dbReference>
<dbReference type="Gene3D" id="3.80.10.10">
    <property type="entry name" value="Ribonuclease Inhibitor"/>
    <property type="match status" value="4"/>
</dbReference>
<proteinExistence type="predicted"/>
<dbReference type="OrthoDB" id="10504674at2759"/>
<keyword evidence="2" id="KW-1185">Reference proteome</keyword>
<dbReference type="Pfam" id="PF00560">
    <property type="entry name" value="LRR_1"/>
    <property type="match status" value="1"/>
</dbReference>
<dbReference type="EMBL" id="WTPW01000329">
    <property type="protein sequence ID" value="KAF0522125.1"/>
    <property type="molecule type" value="Genomic_DNA"/>
</dbReference>
<dbReference type="Pfam" id="PF13516">
    <property type="entry name" value="LRR_6"/>
    <property type="match status" value="1"/>
</dbReference>
<name>A0A8H4AQC9_GIGMA</name>
<evidence type="ECO:0000313" key="2">
    <source>
        <dbReference type="Proteomes" id="UP000439903"/>
    </source>
</evidence>
<dbReference type="InterPro" id="IPR032675">
    <property type="entry name" value="LRR_dom_sf"/>
</dbReference>
<organism evidence="1 2">
    <name type="scientific">Gigaspora margarita</name>
    <dbReference type="NCBI Taxonomy" id="4874"/>
    <lineage>
        <taxon>Eukaryota</taxon>
        <taxon>Fungi</taxon>
        <taxon>Fungi incertae sedis</taxon>
        <taxon>Mucoromycota</taxon>
        <taxon>Glomeromycotina</taxon>
        <taxon>Glomeromycetes</taxon>
        <taxon>Diversisporales</taxon>
        <taxon>Gigasporaceae</taxon>
        <taxon>Gigaspora</taxon>
    </lineage>
</organism>
<dbReference type="InterPro" id="IPR052394">
    <property type="entry name" value="LRR-containing"/>
</dbReference>
<dbReference type="InterPro" id="IPR001611">
    <property type="entry name" value="Leu-rich_rpt"/>
</dbReference>
<dbReference type="Proteomes" id="UP000439903">
    <property type="component" value="Unassembled WGS sequence"/>
</dbReference>
<reference evidence="1 2" key="1">
    <citation type="journal article" date="2019" name="Environ. Microbiol.">
        <title>At the nexus of three kingdoms: the genome of the mycorrhizal fungus Gigaspora margarita provides insights into plant, endobacterial and fungal interactions.</title>
        <authorList>
            <person name="Venice F."/>
            <person name="Ghignone S."/>
            <person name="Salvioli di Fossalunga A."/>
            <person name="Amselem J."/>
            <person name="Novero M."/>
            <person name="Xianan X."/>
            <person name="Sedzielewska Toro K."/>
            <person name="Morin E."/>
            <person name="Lipzen A."/>
            <person name="Grigoriev I.V."/>
            <person name="Henrissat B."/>
            <person name="Martin F.M."/>
            <person name="Bonfante P."/>
        </authorList>
    </citation>
    <scope>NUCLEOTIDE SEQUENCE [LARGE SCALE GENOMIC DNA]</scope>
    <source>
        <strain evidence="1 2">BEG34</strain>
    </source>
</reference>
<accession>A0A8H4AQC9</accession>
<gene>
    <name evidence="1" type="ORF">F8M41_015580</name>
</gene>
<comment type="caution">
    <text evidence="1">The sequence shown here is derived from an EMBL/GenBank/DDBJ whole genome shotgun (WGS) entry which is preliminary data.</text>
</comment>
<dbReference type="SMART" id="SM00368">
    <property type="entry name" value="LRR_RI"/>
    <property type="match status" value="5"/>
</dbReference>
<protein>
    <submittedName>
        <fullName evidence="1">Protein NLRC3</fullName>
    </submittedName>
</protein>
<dbReference type="AlphaFoldDB" id="A0A8H4AQC9"/>
<dbReference type="PANTHER" id="PTHR24114">
    <property type="entry name" value="LEUCINE RICH REPEAT FAMILY PROTEIN"/>
    <property type="match status" value="1"/>
</dbReference>